<dbReference type="InterPro" id="IPR009057">
    <property type="entry name" value="Homeodomain-like_sf"/>
</dbReference>
<sequence>MDWDWSIRPSAPQAESSYSGFLYNFNYTPYPGMGVKQPAMTEGERQGLTPGMDIVNNGKQEQQQKRKKRLTSKQVESLEKSFEKEKKLDADRKMKLSKEVGLPPRQVAVWFQNRRARWKAKQLEHLYDALKQDFDAMYKEKQKLQEEVTILKAMLRREESRTTQESADCLQTWGRT</sequence>
<dbReference type="InterPro" id="IPR000047">
    <property type="entry name" value="HTH_motif"/>
</dbReference>
<protein>
    <recommendedName>
        <fullName evidence="10">Homeobox-leucine zipper protein</fullName>
    </recommendedName>
    <alternativeName>
        <fullName evidence="10">HD-ZIP protein</fullName>
    </alternativeName>
    <alternativeName>
        <fullName evidence="10">Homeodomain transcription factor</fullName>
    </alternativeName>
</protein>
<evidence type="ECO:0000313" key="15">
    <source>
        <dbReference type="Proteomes" id="UP001293593"/>
    </source>
</evidence>
<keyword evidence="6 8" id="KW-0539">Nucleus</keyword>
<keyword evidence="2 10" id="KW-0805">Transcription regulation</keyword>
<dbReference type="Gene3D" id="1.10.10.60">
    <property type="entry name" value="Homeodomain-like"/>
    <property type="match status" value="1"/>
</dbReference>
<name>A0AAE1N2I9_9FABA</name>
<reference evidence="14" key="1">
    <citation type="submission" date="2023-10" db="EMBL/GenBank/DDBJ databases">
        <title>Chromosome-level genome of the transformable northern wattle, Acacia crassicarpa.</title>
        <authorList>
            <person name="Massaro I."/>
            <person name="Sinha N.R."/>
            <person name="Poethig S."/>
            <person name="Leichty A.R."/>
        </authorList>
    </citation>
    <scope>NUCLEOTIDE SEQUENCE</scope>
    <source>
        <strain evidence="14">Acra3RX</strain>
        <tissue evidence="14">Leaf</tissue>
    </source>
</reference>
<dbReference type="SMART" id="SM00389">
    <property type="entry name" value="HOX"/>
    <property type="match status" value="1"/>
</dbReference>
<dbReference type="PANTHER" id="PTHR24326">
    <property type="entry name" value="HOMEOBOX-LEUCINE ZIPPER PROTEIN"/>
    <property type="match status" value="1"/>
</dbReference>
<feature type="DNA-binding region" description="Homeobox" evidence="8">
    <location>
        <begin position="63"/>
        <end position="122"/>
    </location>
</feature>
<dbReference type="PANTHER" id="PTHR24326:SF591">
    <property type="entry name" value="HOMEOBOX-LEUCINE ZIPPER PROTEIN ATHB-51-RELATED"/>
    <property type="match status" value="1"/>
</dbReference>
<evidence type="ECO:0000256" key="7">
    <source>
        <dbReference type="ARBA" id="ARBA00025748"/>
    </source>
</evidence>
<dbReference type="SUPFAM" id="SSF46689">
    <property type="entry name" value="Homeodomain-like"/>
    <property type="match status" value="1"/>
</dbReference>
<keyword evidence="11" id="KW-0175">Coiled coil</keyword>
<organism evidence="14 15">
    <name type="scientific">Acacia crassicarpa</name>
    <name type="common">northern wattle</name>
    <dbReference type="NCBI Taxonomy" id="499986"/>
    <lineage>
        <taxon>Eukaryota</taxon>
        <taxon>Viridiplantae</taxon>
        <taxon>Streptophyta</taxon>
        <taxon>Embryophyta</taxon>
        <taxon>Tracheophyta</taxon>
        <taxon>Spermatophyta</taxon>
        <taxon>Magnoliopsida</taxon>
        <taxon>eudicotyledons</taxon>
        <taxon>Gunneridae</taxon>
        <taxon>Pentapetalae</taxon>
        <taxon>rosids</taxon>
        <taxon>fabids</taxon>
        <taxon>Fabales</taxon>
        <taxon>Fabaceae</taxon>
        <taxon>Caesalpinioideae</taxon>
        <taxon>mimosoid clade</taxon>
        <taxon>Acacieae</taxon>
        <taxon>Acacia</taxon>
    </lineage>
</organism>
<feature type="domain" description="Homeobox" evidence="13">
    <location>
        <begin position="61"/>
        <end position="121"/>
    </location>
</feature>
<evidence type="ECO:0000256" key="4">
    <source>
        <dbReference type="ARBA" id="ARBA00023155"/>
    </source>
</evidence>
<evidence type="ECO:0000256" key="8">
    <source>
        <dbReference type="PROSITE-ProRule" id="PRU00108"/>
    </source>
</evidence>
<gene>
    <name evidence="14" type="ORF">QN277_013063</name>
</gene>
<dbReference type="InterPro" id="IPR045224">
    <property type="entry name" value="HDZip_class_I_plant"/>
</dbReference>
<dbReference type="CDD" id="cd00086">
    <property type="entry name" value="homeodomain"/>
    <property type="match status" value="1"/>
</dbReference>
<comment type="function">
    <text evidence="10">Transcription factor.</text>
</comment>
<evidence type="ECO:0000259" key="13">
    <source>
        <dbReference type="PROSITE" id="PS50071"/>
    </source>
</evidence>
<evidence type="ECO:0000256" key="1">
    <source>
        <dbReference type="ARBA" id="ARBA00004123"/>
    </source>
</evidence>
<feature type="coiled-coil region" evidence="11">
    <location>
        <begin position="113"/>
        <end position="161"/>
    </location>
</feature>
<dbReference type="Pfam" id="PF00046">
    <property type="entry name" value="Homeodomain"/>
    <property type="match status" value="1"/>
</dbReference>
<evidence type="ECO:0000256" key="10">
    <source>
        <dbReference type="RuleBase" id="RU369038"/>
    </source>
</evidence>
<comment type="caution">
    <text evidence="14">The sequence shown here is derived from an EMBL/GenBank/DDBJ whole genome shotgun (WGS) entry which is preliminary data.</text>
</comment>
<feature type="region of interest" description="Disordered" evidence="12">
    <location>
        <begin position="34"/>
        <end position="84"/>
    </location>
</feature>
<evidence type="ECO:0000256" key="11">
    <source>
        <dbReference type="SAM" id="Coils"/>
    </source>
</evidence>
<dbReference type="PROSITE" id="PS00027">
    <property type="entry name" value="HOMEOBOX_1"/>
    <property type="match status" value="1"/>
</dbReference>
<dbReference type="GO" id="GO:0043565">
    <property type="term" value="F:sequence-specific DNA binding"/>
    <property type="evidence" value="ECO:0007669"/>
    <property type="project" value="InterPro"/>
</dbReference>
<accession>A0AAE1N2I9</accession>
<evidence type="ECO:0000313" key="14">
    <source>
        <dbReference type="EMBL" id="KAK4281591.1"/>
    </source>
</evidence>
<keyword evidence="15" id="KW-1185">Reference proteome</keyword>
<evidence type="ECO:0000256" key="5">
    <source>
        <dbReference type="ARBA" id="ARBA00023163"/>
    </source>
</evidence>
<comment type="similarity">
    <text evidence="7 10">Belongs to the HD-ZIP homeobox family. Class I subfamily.</text>
</comment>
<evidence type="ECO:0000256" key="2">
    <source>
        <dbReference type="ARBA" id="ARBA00023015"/>
    </source>
</evidence>
<dbReference type="GO" id="GO:0005634">
    <property type="term" value="C:nucleus"/>
    <property type="evidence" value="ECO:0007669"/>
    <property type="project" value="UniProtKB-SubCell"/>
</dbReference>
<proteinExistence type="inferred from homology"/>
<dbReference type="EMBL" id="JAWXYG010000002">
    <property type="protein sequence ID" value="KAK4281591.1"/>
    <property type="molecule type" value="Genomic_DNA"/>
</dbReference>
<dbReference type="AlphaFoldDB" id="A0AAE1N2I9"/>
<dbReference type="InterPro" id="IPR003106">
    <property type="entry name" value="Leu_zip_homeo"/>
</dbReference>
<keyword evidence="5 10" id="KW-0804">Transcription</keyword>
<comment type="subcellular location">
    <subcellularLocation>
        <location evidence="1 8 9">Nucleus</location>
    </subcellularLocation>
</comment>
<dbReference type="PRINTS" id="PR00031">
    <property type="entry name" value="HTHREPRESSR"/>
</dbReference>
<keyword evidence="4 8" id="KW-0371">Homeobox</keyword>
<dbReference type="GO" id="GO:0045893">
    <property type="term" value="P:positive regulation of DNA-templated transcription"/>
    <property type="evidence" value="ECO:0007669"/>
    <property type="project" value="TreeGrafter"/>
</dbReference>
<dbReference type="Pfam" id="PF02183">
    <property type="entry name" value="HALZ"/>
    <property type="match status" value="1"/>
</dbReference>
<evidence type="ECO:0000256" key="3">
    <source>
        <dbReference type="ARBA" id="ARBA00023125"/>
    </source>
</evidence>
<dbReference type="Proteomes" id="UP001293593">
    <property type="component" value="Unassembled WGS sequence"/>
</dbReference>
<keyword evidence="3 8" id="KW-0238">DNA-binding</keyword>
<evidence type="ECO:0000256" key="9">
    <source>
        <dbReference type="RuleBase" id="RU000682"/>
    </source>
</evidence>
<evidence type="ECO:0000256" key="6">
    <source>
        <dbReference type="ARBA" id="ARBA00023242"/>
    </source>
</evidence>
<dbReference type="GO" id="GO:0000981">
    <property type="term" value="F:DNA-binding transcription factor activity, RNA polymerase II-specific"/>
    <property type="evidence" value="ECO:0007669"/>
    <property type="project" value="UniProtKB-UniRule"/>
</dbReference>
<dbReference type="InterPro" id="IPR001356">
    <property type="entry name" value="HD"/>
</dbReference>
<evidence type="ECO:0000256" key="12">
    <source>
        <dbReference type="SAM" id="MobiDB-lite"/>
    </source>
</evidence>
<dbReference type="InterPro" id="IPR017970">
    <property type="entry name" value="Homeobox_CS"/>
</dbReference>
<dbReference type="PROSITE" id="PS50071">
    <property type="entry name" value="HOMEOBOX_2"/>
    <property type="match status" value="1"/>
</dbReference>